<sequence length="232" mass="24774">MDHAGTIHIVASSSRERATLARHAYDLGRHAELYESSDELAVRAPGEGLVLVSESEDGGRSERLIEALASKGCWLPVVAVSETPSLEHAVAAVKAGALDYIALPFSTKALASKLATIEAEAAAIAASRRRAIAARRRIEELSRREREVLDLLASGQSNKLIARELGISPRTVEIHRHNMMQKLDCDHSAAAVRMSVEAGLEPSDAGEQTSPSILGLPSDREGKRKADGLTAS</sequence>
<dbReference type="CDD" id="cd06170">
    <property type="entry name" value="LuxR_C_like"/>
    <property type="match status" value="1"/>
</dbReference>
<keyword evidence="9" id="KW-1185">Reference proteome</keyword>
<dbReference type="Gene3D" id="1.10.10.10">
    <property type="entry name" value="Winged helix-like DNA-binding domain superfamily/Winged helix DNA-binding domain"/>
    <property type="match status" value="1"/>
</dbReference>
<dbReference type="SUPFAM" id="SSF52172">
    <property type="entry name" value="CheY-like"/>
    <property type="match status" value="1"/>
</dbReference>
<feature type="region of interest" description="Disordered" evidence="5">
    <location>
        <begin position="196"/>
        <end position="232"/>
    </location>
</feature>
<name>A0ABQ1F3P9_9SPHN</name>
<evidence type="ECO:0000259" key="6">
    <source>
        <dbReference type="PROSITE" id="PS50043"/>
    </source>
</evidence>
<dbReference type="Proteomes" id="UP000603317">
    <property type="component" value="Unassembled WGS sequence"/>
</dbReference>
<keyword evidence="3" id="KW-0804">Transcription</keyword>
<keyword evidence="2 8" id="KW-0238">DNA-binding</keyword>
<dbReference type="Pfam" id="PF00196">
    <property type="entry name" value="GerE"/>
    <property type="match status" value="1"/>
</dbReference>
<evidence type="ECO:0000259" key="7">
    <source>
        <dbReference type="PROSITE" id="PS50110"/>
    </source>
</evidence>
<proteinExistence type="predicted"/>
<dbReference type="PRINTS" id="PR00038">
    <property type="entry name" value="HTHLUXR"/>
</dbReference>
<dbReference type="PANTHER" id="PTHR44688:SF16">
    <property type="entry name" value="DNA-BINDING TRANSCRIPTIONAL ACTIVATOR DEVR_DOSR"/>
    <property type="match status" value="1"/>
</dbReference>
<dbReference type="PROSITE" id="PS50110">
    <property type="entry name" value="RESPONSE_REGULATORY"/>
    <property type="match status" value="1"/>
</dbReference>
<evidence type="ECO:0000256" key="2">
    <source>
        <dbReference type="ARBA" id="ARBA00023125"/>
    </source>
</evidence>
<dbReference type="EMBL" id="BMID01000001">
    <property type="protein sequence ID" value="GFZ99108.1"/>
    <property type="molecule type" value="Genomic_DNA"/>
</dbReference>
<dbReference type="InterPro" id="IPR011006">
    <property type="entry name" value="CheY-like_superfamily"/>
</dbReference>
<evidence type="ECO:0000256" key="5">
    <source>
        <dbReference type="SAM" id="MobiDB-lite"/>
    </source>
</evidence>
<comment type="caution">
    <text evidence="8">The sequence shown here is derived from an EMBL/GenBank/DDBJ whole genome shotgun (WGS) entry which is preliminary data.</text>
</comment>
<dbReference type="PROSITE" id="PS50043">
    <property type="entry name" value="HTH_LUXR_2"/>
    <property type="match status" value="1"/>
</dbReference>
<reference evidence="9" key="1">
    <citation type="journal article" date="2019" name="Int. J. Syst. Evol. Microbiol.">
        <title>The Global Catalogue of Microorganisms (GCM) 10K type strain sequencing project: providing services to taxonomists for standard genome sequencing and annotation.</title>
        <authorList>
            <consortium name="The Broad Institute Genomics Platform"/>
            <consortium name="The Broad Institute Genome Sequencing Center for Infectious Disease"/>
            <person name="Wu L."/>
            <person name="Ma J."/>
        </authorList>
    </citation>
    <scope>NUCLEOTIDE SEQUENCE [LARGE SCALE GENOMIC DNA]</scope>
    <source>
        <strain evidence="9">CGMCC 1.15297</strain>
    </source>
</reference>
<dbReference type="RefSeq" id="WP_188641131.1">
    <property type="nucleotide sequence ID" value="NZ_BMID01000001.1"/>
</dbReference>
<keyword evidence="1" id="KW-0805">Transcription regulation</keyword>
<dbReference type="PANTHER" id="PTHR44688">
    <property type="entry name" value="DNA-BINDING TRANSCRIPTIONAL ACTIVATOR DEVR_DOSR"/>
    <property type="match status" value="1"/>
</dbReference>
<evidence type="ECO:0000313" key="8">
    <source>
        <dbReference type="EMBL" id="GFZ99108.1"/>
    </source>
</evidence>
<feature type="domain" description="Response regulatory" evidence="7">
    <location>
        <begin position="6"/>
        <end position="118"/>
    </location>
</feature>
<dbReference type="InterPro" id="IPR016032">
    <property type="entry name" value="Sig_transdc_resp-reg_C-effctor"/>
</dbReference>
<dbReference type="SUPFAM" id="SSF46894">
    <property type="entry name" value="C-terminal effector domain of the bipartite response regulators"/>
    <property type="match status" value="1"/>
</dbReference>
<dbReference type="PROSITE" id="PS00622">
    <property type="entry name" value="HTH_LUXR_1"/>
    <property type="match status" value="1"/>
</dbReference>
<evidence type="ECO:0000256" key="3">
    <source>
        <dbReference type="ARBA" id="ARBA00023163"/>
    </source>
</evidence>
<dbReference type="SMART" id="SM00421">
    <property type="entry name" value="HTH_LUXR"/>
    <property type="match status" value="1"/>
</dbReference>
<comment type="caution">
    <text evidence="4">Lacks conserved residue(s) required for the propagation of feature annotation.</text>
</comment>
<dbReference type="Gene3D" id="3.40.50.2300">
    <property type="match status" value="1"/>
</dbReference>
<organism evidence="8 9">
    <name type="scientific">Blastomonas marina</name>
    <dbReference type="NCBI Taxonomy" id="1867408"/>
    <lineage>
        <taxon>Bacteria</taxon>
        <taxon>Pseudomonadati</taxon>
        <taxon>Pseudomonadota</taxon>
        <taxon>Alphaproteobacteria</taxon>
        <taxon>Sphingomonadales</taxon>
        <taxon>Sphingomonadaceae</taxon>
        <taxon>Blastomonas</taxon>
    </lineage>
</organism>
<dbReference type="InterPro" id="IPR000792">
    <property type="entry name" value="Tscrpt_reg_LuxR_C"/>
</dbReference>
<dbReference type="InterPro" id="IPR001789">
    <property type="entry name" value="Sig_transdc_resp-reg_receiver"/>
</dbReference>
<gene>
    <name evidence="8" type="primary">fixJ</name>
    <name evidence="8" type="ORF">GCM10010923_04230</name>
</gene>
<dbReference type="GO" id="GO:0003677">
    <property type="term" value="F:DNA binding"/>
    <property type="evidence" value="ECO:0007669"/>
    <property type="project" value="UniProtKB-KW"/>
</dbReference>
<evidence type="ECO:0000256" key="1">
    <source>
        <dbReference type="ARBA" id="ARBA00023015"/>
    </source>
</evidence>
<feature type="domain" description="HTH luxR-type" evidence="6">
    <location>
        <begin position="134"/>
        <end position="199"/>
    </location>
</feature>
<accession>A0ABQ1F3P9</accession>
<protein>
    <submittedName>
        <fullName evidence="8">DNA-binding response regulator</fullName>
    </submittedName>
</protein>
<evidence type="ECO:0000256" key="4">
    <source>
        <dbReference type="PROSITE-ProRule" id="PRU00169"/>
    </source>
</evidence>
<dbReference type="InterPro" id="IPR036388">
    <property type="entry name" value="WH-like_DNA-bd_sf"/>
</dbReference>
<feature type="compositionally biased region" description="Basic and acidic residues" evidence="5">
    <location>
        <begin position="218"/>
        <end position="232"/>
    </location>
</feature>
<evidence type="ECO:0000313" key="9">
    <source>
        <dbReference type="Proteomes" id="UP000603317"/>
    </source>
</evidence>